<keyword evidence="2" id="KW-0645">Protease</keyword>
<dbReference type="GO" id="GO:0070008">
    <property type="term" value="F:serine-type exopeptidase activity"/>
    <property type="evidence" value="ECO:0007669"/>
    <property type="project" value="InterPro"/>
</dbReference>
<evidence type="ECO:0000313" key="7">
    <source>
        <dbReference type="EMBL" id="SMQ55066.1"/>
    </source>
</evidence>
<dbReference type="InterPro" id="IPR008758">
    <property type="entry name" value="Peptidase_S28"/>
</dbReference>
<dbReference type="EMBL" id="LT853702">
    <property type="protein sequence ID" value="SMQ55066.1"/>
    <property type="molecule type" value="Genomic_DNA"/>
</dbReference>
<gene>
    <name evidence="7" type="ORF">ZT3D7_G10221</name>
</gene>
<evidence type="ECO:0000256" key="2">
    <source>
        <dbReference type="ARBA" id="ARBA00022670"/>
    </source>
</evidence>
<protein>
    <recommendedName>
        <fullName evidence="9">Serine carboxypeptidase S28</fullName>
    </recommendedName>
</protein>
<feature type="chain" id="PRO_5012982350" description="Serine carboxypeptidase S28" evidence="6">
    <location>
        <begin position="18"/>
        <end position="529"/>
    </location>
</feature>
<organism evidence="7 8">
    <name type="scientific">Zymoseptoria tritici (strain ST99CH_3D7)</name>
    <dbReference type="NCBI Taxonomy" id="1276538"/>
    <lineage>
        <taxon>Eukaryota</taxon>
        <taxon>Fungi</taxon>
        <taxon>Dikarya</taxon>
        <taxon>Ascomycota</taxon>
        <taxon>Pezizomycotina</taxon>
        <taxon>Dothideomycetes</taxon>
        <taxon>Dothideomycetidae</taxon>
        <taxon>Mycosphaerellales</taxon>
        <taxon>Mycosphaerellaceae</taxon>
        <taxon>Zymoseptoria</taxon>
    </lineage>
</organism>
<dbReference type="AlphaFoldDB" id="A0A1X7S5U4"/>
<keyword evidence="3 6" id="KW-0732">Signal</keyword>
<evidence type="ECO:0000256" key="1">
    <source>
        <dbReference type="ARBA" id="ARBA00011079"/>
    </source>
</evidence>
<feature type="signal peptide" evidence="6">
    <location>
        <begin position="1"/>
        <end position="17"/>
    </location>
</feature>
<evidence type="ECO:0000256" key="6">
    <source>
        <dbReference type="SAM" id="SignalP"/>
    </source>
</evidence>
<keyword evidence="4" id="KW-0378">Hydrolase</keyword>
<evidence type="ECO:0000256" key="5">
    <source>
        <dbReference type="ARBA" id="ARBA00023180"/>
    </source>
</evidence>
<dbReference type="GO" id="GO:0006508">
    <property type="term" value="P:proteolysis"/>
    <property type="evidence" value="ECO:0007669"/>
    <property type="project" value="UniProtKB-KW"/>
</dbReference>
<comment type="similarity">
    <text evidence="1">Belongs to the peptidase S28 family.</text>
</comment>
<evidence type="ECO:0000256" key="4">
    <source>
        <dbReference type="ARBA" id="ARBA00022801"/>
    </source>
</evidence>
<evidence type="ECO:0000256" key="3">
    <source>
        <dbReference type="ARBA" id="ARBA00022729"/>
    </source>
</evidence>
<evidence type="ECO:0008006" key="9">
    <source>
        <dbReference type="Google" id="ProtNLM"/>
    </source>
</evidence>
<dbReference type="InterPro" id="IPR029058">
    <property type="entry name" value="AB_hydrolase_fold"/>
</dbReference>
<dbReference type="SUPFAM" id="SSF53474">
    <property type="entry name" value="alpha/beta-Hydrolases"/>
    <property type="match status" value="1"/>
</dbReference>
<evidence type="ECO:0000313" key="8">
    <source>
        <dbReference type="Proteomes" id="UP000215127"/>
    </source>
</evidence>
<dbReference type="Proteomes" id="UP000215127">
    <property type="component" value="Chromosome 11"/>
</dbReference>
<accession>A0A1X7S5U4</accession>
<dbReference type="PANTHER" id="PTHR11010:SF23">
    <property type="entry name" value="SERINE PEPTIDASE"/>
    <property type="match status" value="1"/>
</dbReference>
<sequence length="529" mass="59531">MLSTLFLIIALATHGFAHRWMHRRAAGDEISPKNIYYSIFDQLIDHNDPSRGTFQQRYWFQFKTWKGPGSPIVLYAPSENNATRDIGFMLPQYGTHGVLAKELGAACVVLEHRFYGNSSPVADLSVENLKDLTLDNVLQDITYFANNVKLPWTNSSSTARDVPWVLMGASYSGSLTSWTANLSPGVFWAYWASSAAMQAIEDFWQYFVPAQQGLPKNCSTDFSQVIDYMDDVVLHGTPKAVTQLKSRFGLEDVSRNDDFMYIFGSVVAALWQGHQFIAPDHSTFPEVFQWCDYIENAVNSSHPLPGAQGVGVTAALDGFVAWWKARGKAYVRQHSSCPEDMSDQMCFDNHNASSPAYTDISVGNPYNRQYFWLDCNTPWGYWQTGAPQGRPSLASRLHTVAYEREQCGMLFPGVEYGQGRNAEDWNAYTGGWKEPPPNSRIMYVNGEFDPWREVGVSSDFRPGGPLQSNEQAKWVVKVVPGGLHVSDTIQDNVRANAGVKQVVDEAVKQMKDWVGEWYEEKGKRPPWEV</sequence>
<proteinExistence type="inferred from homology"/>
<dbReference type="PANTHER" id="PTHR11010">
    <property type="entry name" value="PROTEASE S28 PRO-X CARBOXYPEPTIDASE-RELATED"/>
    <property type="match status" value="1"/>
</dbReference>
<keyword evidence="8" id="KW-1185">Reference proteome</keyword>
<keyword evidence="5" id="KW-0325">Glycoprotein</keyword>
<reference evidence="7 8" key="1">
    <citation type="submission" date="2016-06" db="EMBL/GenBank/DDBJ databases">
        <authorList>
            <person name="Kjaerup R.B."/>
            <person name="Dalgaard T.S."/>
            <person name="Juul-Madsen H.R."/>
        </authorList>
    </citation>
    <scope>NUCLEOTIDE SEQUENCE [LARGE SCALE GENOMIC DNA]</scope>
</reference>
<name>A0A1X7S5U4_ZYMT9</name>
<dbReference type="Gene3D" id="3.40.50.1820">
    <property type="entry name" value="alpha/beta hydrolase"/>
    <property type="match status" value="2"/>
</dbReference>
<dbReference type="Pfam" id="PF05577">
    <property type="entry name" value="Peptidase_S28"/>
    <property type="match status" value="1"/>
</dbReference>
<dbReference type="GO" id="GO:0008239">
    <property type="term" value="F:dipeptidyl-peptidase activity"/>
    <property type="evidence" value="ECO:0007669"/>
    <property type="project" value="TreeGrafter"/>
</dbReference>